<gene>
    <name evidence="1" type="ORF">RT717_27860</name>
</gene>
<evidence type="ECO:0000313" key="2">
    <source>
        <dbReference type="Proteomes" id="UP001302349"/>
    </source>
</evidence>
<name>A0ABZ0IPH5_9BACT</name>
<keyword evidence="2" id="KW-1185">Reference proteome</keyword>
<organism evidence="1 2">
    <name type="scientific">Imperialibacter roseus</name>
    <dbReference type="NCBI Taxonomy" id="1324217"/>
    <lineage>
        <taxon>Bacteria</taxon>
        <taxon>Pseudomonadati</taxon>
        <taxon>Bacteroidota</taxon>
        <taxon>Cytophagia</taxon>
        <taxon>Cytophagales</taxon>
        <taxon>Flammeovirgaceae</taxon>
        <taxon>Imperialibacter</taxon>
    </lineage>
</organism>
<evidence type="ECO:0000313" key="1">
    <source>
        <dbReference type="EMBL" id="WOK06889.1"/>
    </source>
</evidence>
<reference evidence="1 2" key="1">
    <citation type="journal article" date="2023" name="Microbiol. Resour. Announc.">
        <title>Complete Genome Sequence of Imperialibacter roseus strain P4T.</title>
        <authorList>
            <person name="Tizabi D.R."/>
            <person name="Bachvaroff T."/>
            <person name="Hill R.T."/>
        </authorList>
    </citation>
    <scope>NUCLEOTIDE SEQUENCE [LARGE SCALE GENOMIC DNA]</scope>
    <source>
        <strain evidence="1 2">P4T</strain>
    </source>
</reference>
<sequence>MKPALTYLFTLLLLPLLSPGQKVYVVDSLTKTVKGQLPFDEPFILKVQDKHQSIEKVLLYRRYYKNGELTDEKNPLIQIKPQTVEPFYQKEARHFENYAFLDIEALPPDLTLEVRLIHKFRKDPLMELYGVFNEFKNGEDDKAYKKLNALLTKLQPTFKDAPVTSFGSTWITDANREVAQLNLSPEARGQELRKAYHKAIKDFYSANVAPAFNSLYSATFSPAVSHLNKGNLAIVEKDAALRKLSPELVALLWSLFDAGKLSGVYEGSYGPINSTGGQPAKIYELEKRIGNLSSSLKYFNELRAMTEWLQLRDNVNTSVYTGLLTDLRAIIVQMTSNKKFLSDLNGDLMEILDSSDQIRYTTWFSGTNEVLSLKTRGTYFIIPEIGLVSIFANGTNADQLFVRPTFGVSFYLRQVNKEIPYKHLKNQFLHRFSFSLALSAIEIKDDQYSDFYSKMSLLGGANYKLTRSLSFTTGVALLNKKNPIPLIIDNDLVMRYYAGISLDVDFGAQLSKLTGKFGL</sequence>
<accession>A0ABZ0IPH5</accession>
<protein>
    <submittedName>
        <fullName evidence="1">Uncharacterized protein</fullName>
    </submittedName>
</protein>
<dbReference type="RefSeq" id="WP_317489582.1">
    <property type="nucleotide sequence ID" value="NZ_CP136051.1"/>
</dbReference>
<dbReference type="Proteomes" id="UP001302349">
    <property type="component" value="Chromosome"/>
</dbReference>
<proteinExistence type="predicted"/>
<dbReference type="EMBL" id="CP136051">
    <property type="protein sequence ID" value="WOK06889.1"/>
    <property type="molecule type" value="Genomic_DNA"/>
</dbReference>